<proteinExistence type="predicted"/>
<dbReference type="AlphaFoldDB" id="A0A397T420"/>
<gene>
    <name evidence="1" type="ORF">C1645_735907</name>
</gene>
<sequence length="150" mass="16743">MNSQNNIFNNSNLGFVVGNGYSNLQPPPVELSNTDANLFPSHYANTVMSSPYTPPQYVGQQILNSPHPIVSQSNHPEVFSFEIHGFKIKINVTPASHPTMNNSIANNSQSQFQQQNFSFSYEVHGFKIKIDVTPVSPPTLDQFRQQNFSS</sequence>
<keyword evidence="2" id="KW-1185">Reference proteome</keyword>
<comment type="caution">
    <text evidence="1">The sequence shown here is derived from an EMBL/GenBank/DDBJ whole genome shotgun (WGS) entry which is preliminary data.</text>
</comment>
<name>A0A397T420_9GLOM</name>
<evidence type="ECO:0000313" key="1">
    <source>
        <dbReference type="EMBL" id="RIA93038.1"/>
    </source>
</evidence>
<reference evidence="1 2" key="1">
    <citation type="submission" date="2018-06" db="EMBL/GenBank/DDBJ databases">
        <title>Comparative genomics reveals the genomic features of Rhizophagus irregularis, R. cerebriforme, R. diaphanum and Gigaspora rosea, and their symbiotic lifestyle signature.</title>
        <authorList>
            <person name="Morin E."/>
            <person name="San Clemente H."/>
            <person name="Chen E.C.H."/>
            <person name="De La Providencia I."/>
            <person name="Hainaut M."/>
            <person name="Kuo A."/>
            <person name="Kohler A."/>
            <person name="Murat C."/>
            <person name="Tang N."/>
            <person name="Roy S."/>
            <person name="Loubradou J."/>
            <person name="Henrissat B."/>
            <person name="Grigoriev I.V."/>
            <person name="Corradi N."/>
            <person name="Roux C."/>
            <person name="Martin F.M."/>
        </authorList>
    </citation>
    <scope>NUCLEOTIDE SEQUENCE [LARGE SCALE GENOMIC DNA]</scope>
    <source>
        <strain evidence="1 2">DAOM 227022</strain>
    </source>
</reference>
<protein>
    <submittedName>
        <fullName evidence="1">Uncharacterized protein</fullName>
    </submittedName>
</protein>
<dbReference type="Proteomes" id="UP000265703">
    <property type="component" value="Unassembled WGS sequence"/>
</dbReference>
<evidence type="ECO:0000313" key="2">
    <source>
        <dbReference type="Proteomes" id="UP000265703"/>
    </source>
</evidence>
<accession>A0A397T420</accession>
<organism evidence="1 2">
    <name type="scientific">Glomus cerebriforme</name>
    <dbReference type="NCBI Taxonomy" id="658196"/>
    <lineage>
        <taxon>Eukaryota</taxon>
        <taxon>Fungi</taxon>
        <taxon>Fungi incertae sedis</taxon>
        <taxon>Mucoromycota</taxon>
        <taxon>Glomeromycotina</taxon>
        <taxon>Glomeromycetes</taxon>
        <taxon>Glomerales</taxon>
        <taxon>Glomeraceae</taxon>
        <taxon>Glomus</taxon>
    </lineage>
</organism>
<dbReference type="EMBL" id="QKYT01000113">
    <property type="protein sequence ID" value="RIA93038.1"/>
    <property type="molecule type" value="Genomic_DNA"/>
</dbReference>